<dbReference type="RefSeq" id="WP_155348957.1">
    <property type="nucleotide sequence ID" value="NZ_BAAAHM010000005.1"/>
</dbReference>
<organism evidence="2 3">
    <name type="scientific">Acrocarpospora pleiomorpha</name>
    <dbReference type="NCBI Taxonomy" id="90975"/>
    <lineage>
        <taxon>Bacteria</taxon>
        <taxon>Bacillati</taxon>
        <taxon>Actinomycetota</taxon>
        <taxon>Actinomycetes</taxon>
        <taxon>Streptosporangiales</taxon>
        <taxon>Streptosporangiaceae</taxon>
        <taxon>Acrocarpospora</taxon>
    </lineage>
</organism>
<comment type="caution">
    <text evidence="2">The sequence shown here is derived from an EMBL/GenBank/DDBJ whole genome shotgun (WGS) entry which is preliminary data.</text>
</comment>
<accession>A0A5M3XTD2</accession>
<feature type="domain" description="FIMAH" evidence="1">
    <location>
        <begin position="37"/>
        <end position="113"/>
    </location>
</feature>
<sequence>MGVGQSVLLEGFQEHRDRPRGNETIESVTFDASTSSTDLAALVDRFTVAGRLSQKAAAKLHDRIRKLIDAEADGKTPKILKALNRLREETADVELVPDAEVRDILTRDVDELLDRLPGGQG</sequence>
<dbReference type="Proteomes" id="UP000377595">
    <property type="component" value="Unassembled WGS sequence"/>
</dbReference>
<dbReference type="EMBL" id="BLAF01000048">
    <property type="protein sequence ID" value="GES24100.1"/>
    <property type="molecule type" value="Genomic_DNA"/>
</dbReference>
<name>A0A5M3XTD2_9ACTN</name>
<protein>
    <recommendedName>
        <fullName evidence="1">FIMAH domain-containing protein</fullName>
    </recommendedName>
</protein>
<evidence type="ECO:0000259" key="1">
    <source>
        <dbReference type="Pfam" id="PF22888"/>
    </source>
</evidence>
<dbReference type="Pfam" id="PF22888">
    <property type="entry name" value="FIMAH"/>
    <property type="match status" value="1"/>
</dbReference>
<gene>
    <name evidence="2" type="ORF">Aple_069990</name>
</gene>
<dbReference type="AlphaFoldDB" id="A0A5M3XTD2"/>
<evidence type="ECO:0000313" key="3">
    <source>
        <dbReference type="Proteomes" id="UP000377595"/>
    </source>
</evidence>
<dbReference type="InterPro" id="IPR054470">
    <property type="entry name" value="FIMAH_dom"/>
</dbReference>
<evidence type="ECO:0000313" key="2">
    <source>
        <dbReference type="EMBL" id="GES24100.1"/>
    </source>
</evidence>
<keyword evidence="3" id="KW-1185">Reference proteome</keyword>
<reference evidence="2 3" key="1">
    <citation type="submission" date="2019-10" db="EMBL/GenBank/DDBJ databases">
        <title>Whole genome shotgun sequence of Acrocarpospora pleiomorpha NBRC 16267.</title>
        <authorList>
            <person name="Ichikawa N."/>
            <person name="Kimura A."/>
            <person name="Kitahashi Y."/>
            <person name="Komaki H."/>
            <person name="Oguchi A."/>
        </authorList>
    </citation>
    <scope>NUCLEOTIDE SEQUENCE [LARGE SCALE GENOMIC DNA]</scope>
    <source>
        <strain evidence="2 3">NBRC 16267</strain>
    </source>
</reference>
<proteinExistence type="predicted"/>